<sequence>MHFPTWIDLKGEDAVPETVHHVVVPVGPQNDKSWHNLKRHILTDGVHAQDNVRPGNNTP</sequence>
<comment type="caution">
    <text evidence="1">The sequence shown here is derived from an EMBL/GenBank/DDBJ whole genome shotgun (WGS) entry which is preliminary data.</text>
</comment>
<dbReference type="EMBL" id="JAPWTK010000035">
    <property type="protein sequence ID" value="KAJ8955850.1"/>
    <property type="molecule type" value="Genomic_DNA"/>
</dbReference>
<protein>
    <submittedName>
        <fullName evidence="1">Uncharacterized protein</fullName>
    </submittedName>
</protein>
<evidence type="ECO:0000313" key="2">
    <source>
        <dbReference type="Proteomes" id="UP001162162"/>
    </source>
</evidence>
<keyword evidence="2" id="KW-1185">Reference proteome</keyword>
<organism evidence="1 2">
    <name type="scientific">Aromia moschata</name>
    <dbReference type="NCBI Taxonomy" id="1265417"/>
    <lineage>
        <taxon>Eukaryota</taxon>
        <taxon>Metazoa</taxon>
        <taxon>Ecdysozoa</taxon>
        <taxon>Arthropoda</taxon>
        <taxon>Hexapoda</taxon>
        <taxon>Insecta</taxon>
        <taxon>Pterygota</taxon>
        <taxon>Neoptera</taxon>
        <taxon>Endopterygota</taxon>
        <taxon>Coleoptera</taxon>
        <taxon>Polyphaga</taxon>
        <taxon>Cucujiformia</taxon>
        <taxon>Chrysomeloidea</taxon>
        <taxon>Cerambycidae</taxon>
        <taxon>Cerambycinae</taxon>
        <taxon>Callichromatini</taxon>
        <taxon>Aromia</taxon>
    </lineage>
</organism>
<gene>
    <name evidence="1" type="ORF">NQ318_005395</name>
</gene>
<name>A0AAV8YXW6_9CUCU</name>
<reference evidence="1" key="1">
    <citation type="journal article" date="2023" name="Insect Mol. Biol.">
        <title>Genome sequencing provides insights into the evolution of gene families encoding plant cell wall-degrading enzymes in longhorned beetles.</title>
        <authorList>
            <person name="Shin N.R."/>
            <person name="Okamura Y."/>
            <person name="Kirsch R."/>
            <person name="Pauchet Y."/>
        </authorList>
    </citation>
    <scope>NUCLEOTIDE SEQUENCE</scope>
    <source>
        <strain evidence="1">AMC_N1</strain>
    </source>
</reference>
<dbReference type="Proteomes" id="UP001162162">
    <property type="component" value="Unassembled WGS sequence"/>
</dbReference>
<evidence type="ECO:0000313" key="1">
    <source>
        <dbReference type="EMBL" id="KAJ8955850.1"/>
    </source>
</evidence>
<proteinExistence type="predicted"/>
<accession>A0AAV8YXW6</accession>
<dbReference type="AlphaFoldDB" id="A0AAV8YXW6"/>